<dbReference type="InterPro" id="IPR008984">
    <property type="entry name" value="SMAD_FHA_dom_sf"/>
</dbReference>
<feature type="region of interest" description="Disordered" evidence="2">
    <location>
        <begin position="291"/>
        <end position="321"/>
    </location>
</feature>
<feature type="compositionally biased region" description="Low complexity" evidence="2">
    <location>
        <begin position="291"/>
        <end position="303"/>
    </location>
</feature>
<dbReference type="CDD" id="cd00060">
    <property type="entry name" value="FHA"/>
    <property type="match status" value="2"/>
</dbReference>
<sequence>MTSEAQPQQWTVGRARENDVVVEATDVRDCHCVIRCRHGVWSVVPRQGTVGIETETADRIDWFDQSRTISPDESLWLVPDVRLPWPSESGAVAQLSIGRAGDNDIVLDDALISGKHALLIVGPQQTIVIRDLDSRNGLFIDSGLDRRVAAAMLLSTSQVFLGSLAVDVQDLLRRAGRAFDADRPRSVAPAARPPVAAATDSPAIPAPPEVSPPPLDTPPFDAAPAIAVAPSTPPRSPKPAWLPVAKTVLSTVLPGLLALAIWWMFLRPASAPDPAPPSTATSPAVAGTETVASAPAVASPSDAVEGEPSSATTAAIKPMRPDTDPRDSLYWILVRHRDSGDQFRLGTGVAVASDRVLTTASIISSIEEMRADGYVDPSVVQVATGQPRKSQAQHISDEFQKRSQVAAQLVAEYDRLLQQLESESDNAAELRETIDKQAKLVNVAMAATAAVDVGWLQVDPLPDFLTIDPTHTYRPSQRVSSLSAGFDIHDPFWDAVAAPDIQQLAYQVQSVGASLRGIPDALKLRAVASGEKNHHLIGSPLIHDNRLIGMIVFQDHPAGQFEAISGPVLELTQESPTTTPPAFNSPARQ</sequence>
<accession>A0A5B9QK03</accession>
<keyword evidence="5" id="KW-1185">Reference proteome</keyword>
<evidence type="ECO:0000313" key="4">
    <source>
        <dbReference type="EMBL" id="QEG39264.1"/>
    </source>
</evidence>
<dbReference type="PROSITE" id="PS50006">
    <property type="entry name" value="FHA_DOMAIN"/>
    <property type="match status" value="1"/>
</dbReference>
<feature type="domain" description="FHA" evidence="3">
    <location>
        <begin position="95"/>
        <end position="141"/>
    </location>
</feature>
<evidence type="ECO:0000256" key="2">
    <source>
        <dbReference type="SAM" id="MobiDB-lite"/>
    </source>
</evidence>
<evidence type="ECO:0000256" key="1">
    <source>
        <dbReference type="SAM" id="Coils"/>
    </source>
</evidence>
<keyword evidence="1" id="KW-0175">Coiled coil</keyword>
<name>A0A5B9QK03_9BACT</name>
<dbReference type="Proteomes" id="UP000325286">
    <property type="component" value="Chromosome"/>
</dbReference>
<feature type="coiled-coil region" evidence="1">
    <location>
        <begin position="406"/>
        <end position="440"/>
    </location>
</feature>
<dbReference type="KEGG" id="rul:UC8_12250"/>
<evidence type="ECO:0000313" key="5">
    <source>
        <dbReference type="Proteomes" id="UP000325286"/>
    </source>
</evidence>
<dbReference type="OrthoDB" id="249606at2"/>
<dbReference type="RefSeq" id="WP_068138566.1">
    <property type="nucleotide sequence ID" value="NZ_CP042914.1"/>
</dbReference>
<dbReference type="EMBL" id="CP042914">
    <property type="protein sequence ID" value="QEG39264.1"/>
    <property type="molecule type" value="Genomic_DNA"/>
</dbReference>
<organism evidence="4 5">
    <name type="scientific">Roseimaritima ulvae</name>
    <dbReference type="NCBI Taxonomy" id="980254"/>
    <lineage>
        <taxon>Bacteria</taxon>
        <taxon>Pseudomonadati</taxon>
        <taxon>Planctomycetota</taxon>
        <taxon>Planctomycetia</taxon>
        <taxon>Pirellulales</taxon>
        <taxon>Pirellulaceae</taxon>
        <taxon>Roseimaritima</taxon>
    </lineage>
</organism>
<feature type="compositionally biased region" description="Low complexity" evidence="2">
    <location>
        <begin position="186"/>
        <end position="203"/>
    </location>
</feature>
<dbReference type="AlphaFoldDB" id="A0A5B9QK03"/>
<dbReference type="Pfam" id="PF00498">
    <property type="entry name" value="FHA"/>
    <property type="match status" value="2"/>
</dbReference>
<dbReference type="SUPFAM" id="SSF49879">
    <property type="entry name" value="SMAD/FHA domain"/>
    <property type="match status" value="2"/>
</dbReference>
<dbReference type="Gene3D" id="2.60.200.20">
    <property type="match status" value="1"/>
</dbReference>
<dbReference type="InterPro" id="IPR000253">
    <property type="entry name" value="FHA_dom"/>
</dbReference>
<reference evidence="4 5" key="1">
    <citation type="submission" date="2019-08" db="EMBL/GenBank/DDBJ databases">
        <title>Deep-cultivation of Planctomycetes and their phenomic and genomic characterization uncovers novel biology.</title>
        <authorList>
            <person name="Wiegand S."/>
            <person name="Jogler M."/>
            <person name="Boedeker C."/>
            <person name="Pinto D."/>
            <person name="Vollmers J."/>
            <person name="Rivas-Marin E."/>
            <person name="Kohn T."/>
            <person name="Peeters S.H."/>
            <person name="Heuer A."/>
            <person name="Rast P."/>
            <person name="Oberbeckmann S."/>
            <person name="Bunk B."/>
            <person name="Jeske O."/>
            <person name="Meyerdierks A."/>
            <person name="Storesund J.E."/>
            <person name="Kallscheuer N."/>
            <person name="Luecker S."/>
            <person name="Lage O.M."/>
            <person name="Pohl T."/>
            <person name="Merkel B.J."/>
            <person name="Hornburger P."/>
            <person name="Mueller R.-W."/>
            <person name="Bruemmer F."/>
            <person name="Labrenz M."/>
            <person name="Spormann A.M."/>
            <person name="Op den Camp H."/>
            <person name="Overmann J."/>
            <person name="Amann R."/>
            <person name="Jetten M.S.M."/>
            <person name="Mascher T."/>
            <person name="Medema M.H."/>
            <person name="Devos D.P."/>
            <person name="Kaster A.-K."/>
            <person name="Ovreas L."/>
            <person name="Rohde M."/>
            <person name="Galperin M.Y."/>
            <person name="Jogler C."/>
        </authorList>
    </citation>
    <scope>NUCLEOTIDE SEQUENCE [LARGE SCALE GENOMIC DNA]</scope>
    <source>
        <strain evidence="4 5">UC8</strain>
    </source>
</reference>
<evidence type="ECO:0000259" key="3">
    <source>
        <dbReference type="PROSITE" id="PS50006"/>
    </source>
</evidence>
<dbReference type="SMART" id="SM00240">
    <property type="entry name" value="FHA"/>
    <property type="match status" value="1"/>
</dbReference>
<feature type="region of interest" description="Disordered" evidence="2">
    <location>
        <begin position="182"/>
        <end position="239"/>
    </location>
</feature>
<feature type="compositionally biased region" description="Pro residues" evidence="2">
    <location>
        <begin position="204"/>
        <end position="217"/>
    </location>
</feature>
<proteinExistence type="predicted"/>
<protein>
    <submittedName>
        <fullName evidence="4">FHA domain protein</fullName>
    </submittedName>
</protein>
<gene>
    <name evidence="4" type="ORF">UC8_12250</name>
</gene>